<name>A0A438MJG1_9ACTN</name>
<keyword evidence="3" id="KW-0808">Transferase</keyword>
<dbReference type="GO" id="GO:0016740">
    <property type="term" value="F:transferase activity"/>
    <property type="evidence" value="ECO:0007669"/>
    <property type="project" value="UniProtKB-KW"/>
</dbReference>
<keyword evidence="4" id="KW-1185">Reference proteome</keyword>
<comment type="caution">
    <text evidence="3">The sequence shown here is derived from an EMBL/GenBank/DDBJ whole genome shotgun (WGS) entry which is preliminary data.</text>
</comment>
<evidence type="ECO:0000313" key="3">
    <source>
        <dbReference type="EMBL" id="RVX45974.1"/>
    </source>
</evidence>
<evidence type="ECO:0000313" key="4">
    <source>
        <dbReference type="Proteomes" id="UP000284824"/>
    </source>
</evidence>
<accession>A0A438MJG1</accession>
<dbReference type="SUPFAM" id="SSF56112">
    <property type="entry name" value="Protein kinase-like (PK-like)"/>
    <property type="match status" value="1"/>
</dbReference>
<feature type="region of interest" description="Disordered" evidence="1">
    <location>
        <begin position="55"/>
        <end position="96"/>
    </location>
</feature>
<evidence type="ECO:0000259" key="2">
    <source>
        <dbReference type="Pfam" id="PF01636"/>
    </source>
</evidence>
<dbReference type="InterPro" id="IPR002575">
    <property type="entry name" value="Aminoglycoside_PTrfase"/>
</dbReference>
<protein>
    <submittedName>
        <fullName evidence="3">Phosphotransferase family enzyme</fullName>
    </submittedName>
</protein>
<dbReference type="EMBL" id="SAUN01000001">
    <property type="protein sequence ID" value="RVX45974.1"/>
    <property type="molecule type" value="Genomic_DNA"/>
</dbReference>
<dbReference type="InterPro" id="IPR011009">
    <property type="entry name" value="Kinase-like_dom_sf"/>
</dbReference>
<reference evidence="3 4" key="1">
    <citation type="submission" date="2019-01" db="EMBL/GenBank/DDBJ databases">
        <title>Sequencing the genomes of 1000 actinobacteria strains.</title>
        <authorList>
            <person name="Klenk H.-P."/>
        </authorList>
    </citation>
    <scope>NUCLEOTIDE SEQUENCE [LARGE SCALE GENOMIC DNA]</scope>
    <source>
        <strain evidence="3 4">DSM 43925</strain>
    </source>
</reference>
<feature type="domain" description="Aminoglycoside phosphotransferase" evidence="2">
    <location>
        <begin position="134"/>
        <end position="213"/>
    </location>
</feature>
<dbReference type="Pfam" id="PF01636">
    <property type="entry name" value="APH"/>
    <property type="match status" value="1"/>
</dbReference>
<organism evidence="3 4">
    <name type="scientific">Nonomuraea polychroma</name>
    <dbReference type="NCBI Taxonomy" id="46176"/>
    <lineage>
        <taxon>Bacteria</taxon>
        <taxon>Bacillati</taxon>
        <taxon>Actinomycetota</taxon>
        <taxon>Actinomycetes</taxon>
        <taxon>Streptosporangiales</taxon>
        <taxon>Streptosporangiaceae</taxon>
        <taxon>Nonomuraea</taxon>
    </lineage>
</organism>
<feature type="compositionally biased region" description="Low complexity" evidence="1">
    <location>
        <begin position="83"/>
        <end position="94"/>
    </location>
</feature>
<evidence type="ECO:0000256" key="1">
    <source>
        <dbReference type="SAM" id="MobiDB-lite"/>
    </source>
</evidence>
<feature type="region of interest" description="Disordered" evidence="1">
    <location>
        <begin position="107"/>
        <end position="126"/>
    </location>
</feature>
<sequence>MSHAGPVSWAFWRFRAPCHLDHSALDVISSASGGNSTPCNARNPGSPGLKALDRGGNGRAAHPATVAPHDAYRDGDHRGVGAGSAARSAPRPGRLPCEARRAGLGQPALAARRRPRRPVALGDAGRGRAAAQGAHLAAALAPRFPLPVPVPQRLGEPSALFPRPWIVTTWVPGEPADRAPVTRAAEAADALAAFLTALHQPAPDEAPAGRFGRGGSLADCSAGFAKQLAEAIEMGLGARRATERKVSVSKVSEHQNRDWSFQCSSATWRRWSEGAHVW</sequence>
<gene>
    <name evidence="3" type="ORF">EDD27_8813</name>
</gene>
<proteinExistence type="predicted"/>
<dbReference type="Proteomes" id="UP000284824">
    <property type="component" value="Unassembled WGS sequence"/>
</dbReference>
<dbReference type="AlphaFoldDB" id="A0A438MJG1"/>
<feature type="compositionally biased region" description="Basic and acidic residues" evidence="1">
    <location>
        <begin position="70"/>
        <end position="79"/>
    </location>
</feature>